<keyword evidence="1" id="KW-0393">Immunoglobulin domain</keyword>
<dbReference type="InterPro" id="IPR013783">
    <property type="entry name" value="Ig-like_fold"/>
</dbReference>
<dbReference type="PROSITE" id="PS00290">
    <property type="entry name" value="IG_MHC"/>
    <property type="match status" value="1"/>
</dbReference>
<dbReference type="Gene3D" id="2.60.40.10">
    <property type="entry name" value="Immunoglobulins"/>
    <property type="match status" value="4"/>
</dbReference>
<dbReference type="InterPro" id="IPR007110">
    <property type="entry name" value="Ig-like_dom"/>
</dbReference>
<dbReference type="SUPFAM" id="SSF48726">
    <property type="entry name" value="Immunoglobulin"/>
    <property type="match status" value="1"/>
</dbReference>
<feature type="domain" description="Ig-like" evidence="3">
    <location>
        <begin position="254"/>
        <end position="350"/>
    </location>
</feature>
<dbReference type="EMBL" id="CAUEEQ010001572">
    <property type="protein sequence ID" value="CAJ0920284.1"/>
    <property type="molecule type" value="Genomic_DNA"/>
</dbReference>
<accession>A0ABN9KQW8</accession>
<dbReference type="InterPro" id="IPR003006">
    <property type="entry name" value="Ig/MHC_CS"/>
</dbReference>
<feature type="domain" description="Ig-like" evidence="3">
    <location>
        <begin position="7"/>
        <end position="139"/>
    </location>
</feature>
<gene>
    <name evidence="4" type="ORF">RIMI_LOCUS1225498</name>
</gene>
<reference evidence="4" key="1">
    <citation type="submission" date="2023-07" db="EMBL/GenBank/DDBJ databases">
        <authorList>
            <person name="Stuckert A."/>
        </authorList>
    </citation>
    <scope>NUCLEOTIDE SEQUENCE</scope>
</reference>
<keyword evidence="2" id="KW-1133">Transmembrane helix</keyword>
<evidence type="ECO:0000256" key="2">
    <source>
        <dbReference type="SAM" id="Phobius"/>
    </source>
</evidence>
<comment type="caution">
    <text evidence="4">The sequence shown here is derived from an EMBL/GenBank/DDBJ whole genome shotgun (WGS) entry which is preliminary data.</text>
</comment>
<keyword evidence="5" id="KW-1185">Reference proteome</keyword>
<keyword evidence="2" id="KW-0472">Membrane</keyword>
<dbReference type="PANTHER" id="PTHR23411">
    <property type="entry name" value="TAPASIN"/>
    <property type="match status" value="1"/>
</dbReference>
<feature type="transmembrane region" description="Helical" evidence="2">
    <location>
        <begin position="6"/>
        <end position="23"/>
    </location>
</feature>
<evidence type="ECO:0000259" key="3">
    <source>
        <dbReference type="PROSITE" id="PS50835"/>
    </source>
</evidence>
<organism evidence="4 5">
    <name type="scientific">Ranitomeya imitator</name>
    <name type="common">mimic poison frog</name>
    <dbReference type="NCBI Taxonomy" id="111125"/>
    <lineage>
        <taxon>Eukaryota</taxon>
        <taxon>Metazoa</taxon>
        <taxon>Chordata</taxon>
        <taxon>Craniata</taxon>
        <taxon>Vertebrata</taxon>
        <taxon>Euteleostomi</taxon>
        <taxon>Amphibia</taxon>
        <taxon>Batrachia</taxon>
        <taxon>Anura</taxon>
        <taxon>Neobatrachia</taxon>
        <taxon>Hyloidea</taxon>
        <taxon>Dendrobatidae</taxon>
        <taxon>Dendrobatinae</taxon>
        <taxon>Ranitomeya</taxon>
    </lineage>
</organism>
<dbReference type="InterPro" id="IPR003597">
    <property type="entry name" value="Ig_C1-set"/>
</dbReference>
<keyword evidence="2" id="KW-0812">Transmembrane</keyword>
<proteinExistence type="predicted"/>
<sequence>MAVCFVPVVILIIIITGVLWWRLKWRKATLIICDIVGPPKLIDGEEAVLCCTVDDAPEDLCVTWLIRRAGQEQEIQTSQMREHSEEESLLDTSYVIKSKVVGRQYSSSLSFIPHMERHKDVTFICRGVSGKRKGERTFSREMIYVKPKMSQPIIRSLSDCREMKYLLNLEKFYPKSIKIVWTCGEGRAQKVILSTDYLSENIDRTYSISSEIVIPEDQHKDPGFRVRVTWEHDSMEKPESRELNIRDSDYIWTPVVEEIQIPRLLLGSPAVLQCNISEFFPDAVTVKWKRRDGDQLHEETDDNQGITSRRAADNTYSCTASLTITPDLQTHQGAEYTCLVEHPSLETPIEGSIGPLQVYGKPQMSTPIEITMAGSSRVRFSLNLQKFYPKDINISWCREDKSDKYVISAMEPFIAQDEDLTYEVISVVWIPGYQFRDHPEMKIIVEWEHEGTKTSERRSLSVRDPVPSVSIVSILTMILHHISPSCPMILPHVSILPHDPAPCVSILPHAIQARIRRRMTMTSYACDMHANASCQPPIGWQLVTIAVWARTAVEFN</sequence>
<dbReference type="SMART" id="SM00407">
    <property type="entry name" value="IGc1"/>
    <property type="match status" value="1"/>
</dbReference>
<protein>
    <recommendedName>
        <fullName evidence="3">Ig-like domain-containing protein</fullName>
    </recommendedName>
</protein>
<dbReference type="PROSITE" id="PS50835">
    <property type="entry name" value="IG_LIKE"/>
    <property type="match status" value="2"/>
</dbReference>
<evidence type="ECO:0000313" key="5">
    <source>
        <dbReference type="Proteomes" id="UP001176940"/>
    </source>
</evidence>
<dbReference type="Pfam" id="PF07654">
    <property type="entry name" value="C1-set"/>
    <property type="match status" value="1"/>
</dbReference>
<dbReference type="InterPro" id="IPR050380">
    <property type="entry name" value="Immune_Resp_Modulators"/>
</dbReference>
<dbReference type="Proteomes" id="UP001176940">
    <property type="component" value="Unassembled WGS sequence"/>
</dbReference>
<evidence type="ECO:0000256" key="1">
    <source>
        <dbReference type="ARBA" id="ARBA00023319"/>
    </source>
</evidence>
<evidence type="ECO:0000313" key="4">
    <source>
        <dbReference type="EMBL" id="CAJ0920284.1"/>
    </source>
</evidence>
<name>A0ABN9KQW8_9NEOB</name>
<dbReference type="InterPro" id="IPR036179">
    <property type="entry name" value="Ig-like_dom_sf"/>
</dbReference>